<dbReference type="AlphaFoldDB" id="A0A9E7ZGI7"/>
<dbReference type="CDD" id="cd04301">
    <property type="entry name" value="NAT_SF"/>
    <property type="match status" value="1"/>
</dbReference>
<dbReference type="PANTHER" id="PTHR43441:SF2">
    <property type="entry name" value="FAMILY ACETYLTRANSFERASE, PUTATIVE (AFU_ORTHOLOGUE AFUA_7G00850)-RELATED"/>
    <property type="match status" value="1"/>
</dbReference>
<feature type="domain" description="N-acetyltransferase" evidence="1">
    <location>
        <begin position="45"/>
        <end position="188"/>
    </location>
</feature>
<feature type="domain" description="N-acetyltransferase" evidence="1">
    <location>
        <begin position="238"/>
        <end position="386"/>
    </location>
</feature>
<dbReference type="Pfam" id="PF13508">
    <property type="entry name" value="Acetyltransf_7"/>
    <property type="match status" value="1"/>
</dbReference>
<dbReference type="InterPro" id="IPR051908">
    <property type="entry name" value="Ribosomal_N-acetyltransferase"/>
</dbReference>
<gene>
    <name evidence="2" type="ORF">NWE54_16755</name>
</gene>
<dbReference type="GO" id="GO:1990189">
    <property type="term" value="F:protein N-terminal-serine acetyltransferase activity"/>
    <property type="evidence" value="ECO:0007669"/>
    <property type="project" value="TreeGrafter"/>
</dbReference>
<protein>
    <submittedName>
        <fullName evidence="2">GNAT family N-acetyltransferase</fullName>
    </submittedName>
</protein>
<dbReference type="EMBL" id="CP102774">
    <property type="protein sequence ID" value="UZF85470.1"/>
    <property type="molecule type" value="Genomic_DNA"/>
</dbReference>
<sequence>MMPPIAPPAQSTVPDDWKAPPFPPAKVLEGQYCRLEPLDVAKHIDDIWACDIARDNVWDWLPAAPPKSKDEYRALLDTMVAKAGIVPLAVIDQADGKAKGHLWIMEIRPEQGVFEVGWITYSPALQRTRVATEAIYLVGDYGFSLGYRRYEWKCNNLNEPSKRAALRFGFQFEGLFRQHMVVKGANRDTAWFSILDEEWPVRAQAFRRWLASSNFDAQGRQKLALGAFNQIGGQAGSVALRRAGLADIPAVLALKNAAYTPNESIIGVPSLPRIADYTQVVAEHEVWLAEGEGGELEAALVLDIEPEDFTIWSVAVAPEAGGRRLGAALMGFADERAQALGYASVHLYTHAKLTQRIGWYERLGFTITHHEDMADRRLTHMRKTFAKAG</sequence>
<evidence type="ECO:0000259" key="1">
    <source>
        <dbReference type="PROSITE" id="PS51186"/>
    </source>
</evidence>
<organism evidence="2">
    <name type="scientific">Bosea sp. NBC_00436</name>
    <dbReference type="NCBI Taxonomy" id="2969620"/>
    <lineage>
        <taxon>Bacteria</taxon>
        <taxon>Pseudomonadati</taxon>
        <taxon>Pseudomonadota</taxon>
        <taxon>Alphaproteobacteria</taxon>
        <taxon>Hyphomicrobiales</taxon>
        <taxon>Boseaceae</taxon>
        <taxon>Bosea</taxon>
    </lineage>
</organism>
<dbReference type="InterPro" id="IPR000182">
    <property type="entry name" value="GNAT_dom"/>
</dbReference>
<dbReference type="PROSITE" id="PS51186">
    <property type="entry name" value="GNAT"/>
    <property type="match status" value="2"/>
</dbReference>
<reference evidence="2" key="1">
    <citation type="submission" date="2022-08" db="EMBL/GenBank/DDBJ databases">
        <title>Complete Genome Sequences of 2 Bosea sp. soil isolates.</title>
        <authorList>
            <person name="Alvarez Arevalo M."/>
            <person name="Sterndorff E.B."/>
            <person name="Faurdal D."/>
            <person name="Joergensen T.S."/>
            <person name="Weber T."/>
        </authorList>
    </citation>
    <scope>NUCLEOTIDE SEQUENCE</scope>
    <source>
        <strain evidence="2">NBC_00436</strain>
    </source>
</reference>
<proteinExistence type="predicted"/>
<evidence type="ECO:0000313" key="2">
    <source>
        <dbReference type="EMBL" id="UZF85470.1"/>
    </source>
</evidence>
<dbReference type="GO" id="GO:0008999">
    <property type="term" value="F:protein-N-terminal-alanine acetyltransferase activity"/>
    <property type="evidence" value="ECO:0007669"/>
    <property type="project" value="TreeGrafter"/>
</dbReference>
<dbReference type="InterPro" id="IPR016181">
    <property type="entry name" value="Acyl_CoA_acyltransferase"/>
</dbReference>
<accession>A0A9E7ZGI7</accession>
<dbReference type="Pfam" id="PF13302">
    <property type="entry name" value="Acetyltransf_3"/>
    <property type="match status" value="1"/>
</dbReference>
<dbReference type="FunFam" id="3.40.630.30:FF:000047">
    <property type="entry name" value="Acetyltransferase, GNAT family"/>
    <property type="match status" value="1"/>
</dbReference>
<dbReference type="PANTHER" id="PTHR43441">
    <property type="entry name" value="RIBOSOMAL-PROTEIN-SERINE ACETYLTRANSFERASE"/>
    <property type="match status" value="1"/>
</dbReference>
<dbReference type="SUPFAM" id="SSF55729">
    <property type="entry name" value="Acyl-CoA N-acyltransferases (Nat)"/>
    <property type="match status" value="2"/>
</dbReference>
<name>A0A9E7ZGI7_9HYPH</name>
<dbReference type="Gene3D" id="3.40.630.30">
    <property type="match status" value="2"/>
</dbReference>